<dbReference type="OrthoDB" id="4071700at2759"/>
<gene>
    <name evidence="3" type="ORF">C6P45_002481</name>
</gene>
<reference evidence="3 4" key="1">
    <citation type="submission" date="2020-11" db="EMBL/GenBank/DDBJ databases">
        <title>Kefir isolates.</title>
        <authorList>
            <person name="Marcisauskas S."/>
            <person name="Kim Y."/>
            <person name="Blasche S."/>
        </authorList>
    </citation>
    <scope>NUCLEOTIDE SEQUENCE [LARGE SCALE GENOMIC DNA]</scope>
    <source>
        <strain evidence="3 4">OG2</strain>
    </source>
</reference>
<keyword evidence="4" id="KW-1185">Reference proteome</keyword>
<name>A0A9P6WD61_MAUEX</name>
<organism evidence="3 4">
    <name type="scientific">Maudiozyma exigua</name>
    <name type="common">Yeast</name>
    <name type="synonym">Kazachstania exigua</name>
    <dbReference type="NCBI Taxonomy" id="34358"/>
    <lineage>
        <taxon>Eukaryota</taxon>
        <taxon>Fungi</taxon>
        <taxon>Dikarya</taxon>
        <taxon>Ascomycota</taxon>
        <taxon>Saccharomycotina</taxon>
        <taxon>Saccharomycetes</taxon>
        <taxon>Saccharomycetales</taxon>
        <taxon>Saccharomycetaceae</taxon>
        <taxon>Maudiozyma</taxon>
    </lineage>
</organism>
<evidence type="ECO:0000256" key="2">
    <source>
        <dbReference type="SAM" id="SignalP"/>
    </source>
</evidence>
<accession>A0A9P6WD61</accession>
<comment type="caution">
    <text evidence="3">The sequence shown here is derived from an EMBL/GenBank/DDBJ whole genome shotgun (WGS) entry which is preliminary data.</text>
</comment>
<evidence type="ECO:0000313" key="4">
    <source>
        <dbReference type="Proteomes" id="UP000750334"/>
    </source>
</evidence>
<feature type="region of interest" description="Disordered" evidence="1">
    <location>
        <begin position="281"/>
        <end position="343"/>
    </location>
</feature>
<feature type="compositionally biased region" description="Low complexity" evidence="1">
    <location>
        <begin position="288"/>
        <end position="343"/>
    </location>
</feature>
<keyword evidence="2" id="KW-0732">Signal</keyword>
<protein>
    <recommendedName>
        <fullName evidence="5">Flo11 domain-containing protein</fullName>
    </recommendedName>
</protein>
<evidence type="ECO:0008006" key="5">
    <source>
        <dbReference type="Google" id="ProtNLM"/>
    </source>
</evidence>
<evidence type="ECO:0000313" key="3">
    <source>
        <dbReference type="EMBL" id="KAG0670348.1"/>
    </source>
</evidence>
<feature type="chain" id="PRO_5040464386" description="Flo11 domain-containing protein" evidence="2">
    <location>
        <begin position="18"/>
        <end position="614"/>
    </location>
</feature>
<dbReference type="EMBL" id="PUHR01000024">
    <property type="protein sequence ID" value="KAG0670348.1"/>
    <property type="molecule type" value="Genomic_DNA"/>
</dbReference>
<dbReference type="Proteomes" id="UP000750334">
    <property type="component" value="Unassembled WGS sequence"/>
</dbReference>
<evidence type="ECO:0000256" key="1">
    <source>
        <dbReference type="SAM" id="MobiDB-lite"/>
    </source>
</evidence>
<feature type="signal peptide" evidence="2">
    <location>
        <begin position="1"/>
        <end position="17"/>
    </location>
</feature>
<sequence>MFTPIVLSLFYFQLICCEILSSNLGPVTLNSGLKARFYSVNIDSLTTQTQRKDFLVSKTYQTQGQYLGETKGVTTVDTEWVKWYAPTIYGFHIDPSVDQFVIELRGYYKPDFTGPFMLTSMGYGSEGCTEKVEPTILSISVQLSSAVYLNKTDNDQICYENTTAEYRNAVIYNEIKAYSTGVIGVRGGSAHPILTKNTYYPIRINILSSGSALKTIFWPTDGSNYHYFSSLNLLSSDSQDYDAFDDNINAEFPGNCPKFTSSGPTVKRDLTFNEYEPRLVRGNDCPASSSSSMISSSSSSSSEIPSSSSSEIVSSSTPDISSSSSSEIVSSSTSDISSSSSSEISSSSYSEIVSSSTSEISISNASEIPLSSSTSVIDPSSSEIISSTKSQDFVSSSSELVSSQFISSSSSNDTSLSAVNSISTSTLNSVSFDSSKYINSSTTETNVQSSISSEGLLSSSKTVSLTPTRISPSSAMTSSYSTWDTILSSRNSAYTSSTSTNGLTEDNMVTETCTVCKYPKITSKPLESTTVLYETTINGTPTTVCATVTKCSTITSDDDVDDLLQFPSVLETSAFIQVRSGTPVISTASMITSFEGHATTIKFKHILFIAMMLL</sequence>
<dbReference type="Gene3D" id="2.60.120.1560">
    <property type="match status" value="1"/>
</dbReference>
<proteinExistence type="predicted"/>
<dbReference type="AlphaFoldDB" id="A0A9P6WD61"/>